<reference evidence="2 3" key="1">
    <citation type="submission" date="2020-01" db="EMBL/GenBank/DDBJ databases">
        <title>Spongiivirga citrea KCTC 32990T.</title>
        <authorList>
            <person name="Wang G."/>
        </authorList>
    </citation>
    <scope>NUCLEOTIDE SEQUENCE [LARGE SCALE GENOMIC DNA]</scope>
    <source>
        <strain evidence="2 3">KCTC 32990</strain>
    </source>
</reference>
<evidence type="ECO:0000256" key="1">
    <source>
        <dbReference type="SAM" id="Phobius"/>
    </source>
</evidence>
<keyword evidence="1" id="KW-0472">Membrane</keyword>
<feature type="transmembrane region" description="Helical" evidence="1">
    <location>
        <begin position="121"/>
        <end position="139"/>
    </location>
</feature>
<protein>
    <recommendedName>
        <fullName evidence="4">DUF4129 domain-containing protein</fullName>
    </recommendedName>
</protein>
<keyword evidence="1" id="KW-1133">Transmembrane helix</keyword>
<dbReference type="Proteomes" id="UP000474296">
    <property type="component" value="Unassembled WGS sequence"/>
</dbReference>
<accession>A0A6M0CQ62</accession>
<sequence length="270" mass="31727">MSRFLKHINFIIIPLSLLLFVGQISYAQEVVEPDTEEKEESILHHVKDPRSVLEDAEDNSARSPREFQEDLNEIYEGEEYRYDRETNPTGWWARFKESWRRFWDELFGAQRDASASGVVRILYWIGGIALLGLVIYFIVRAIMNDEGNWIFGRASDKGVVNAIDVETNIHETDFIALVKQAKEEKNYRLAVRYYYLWVLKNLSSKELIEYDVEKTNSDYQHELKDKNLQKDFGYTSYLYNYIWYGEFDVNEDEFKKASAAFDSLIKATAA</sequence>
<keyword evidence="1" id="KW-0812">Transmembrane</keyword>
<dbReference type="RefSeq" id="WP_164029324.1">
    <property type="nucleotide sequence ID" value="NZ_JAABOQ010000001.1"/>
</dbReference>
<evidence type="ECO:0000313" key="2">
    <source>
        <dbReference type="EMBL" id="NER16070.1"/>
    </source>
</evidence>
<name>A0A6M0CQ62_9FLAO</name>
<dbReference type="AlphaFoldDB" id="A0A6M0CQ62"/>
<evidence type="ECO:0008006" key="4">
    <source>
        <dbReference type="Google" id="ProtNLM"/>
    </source>
</evidence>
<evidence type="ECO:0000313" key="3">
    <source>
        <dbReference type="Proteomes" id="UP000474296"/>
    </source>
</evidence>
<comment type="caution">
    <text evidence="2">The sequence shown here is derived from an EMBL/GenBank/DDBJ whole genome shotgun (WGS) entry which is preliminary data.</text>
</comment>
<organism evidence="2 3">
    <name type="scientific">Spongiivirga citrea</name>
    <dbReference type="NCBI Taxonomy" id="1481457"/>
    <lineage>
        <taxon>Bacteria</taxon>
        <taxon>Pseudomonadati</taxon>
        <taxon>Bacteroidota</taxon>
        <taxon>Flavobacteriia</taxon>
        <taxon>Flavobacteriales</taxon>
        <taxon>Flavobacteriaceae</taxon>
        <taxon>Spongiivirga</taxon>
    </lineage>
</organism>
<gene>
    <name evidence="2" type="ORF">GWK10_02550</name>
</gene>
<dbReference type="EMBL" id="JAABOQ010000001">
    <property type="protein sequence ID" value="NER16070.1"/>
    <property type="molecule type" value="Genomic_DNA"/>
</dbReference>
<proteinExistence type="predicted"/>
<keyword evidence="3" id="KW-1185">Reference proteome</keyword>